<evidence type="ECO:0000313" key="1">
    <source>
        <dbReference type="EMBL" id="QHT86097.1"/>
    </source>
</evidence>
<dbReference type="EMBL" id="MN740058">
    <property type="protein sequence ID" value="QHT86097.1"/>
    <property type="molecule type" value="Genomic_DNA"/>
</dbReference>
<protein>
    <submittedName>
        <fullName evidence="1">Uncharacterized protein</fullName>
    </submittedName>
</protein>
<dbReference type="AlphaFoldDB" id="A0A6C0I152"/>
<proteinExistence type="predicted"/>
<accession>A0A6C0I152</accession>
<organism evidence="1">
    <name type="scientific">viral metagenome</name>
    <dbReference type="NCBI Taxonomy" id="1070528"/>
    <lineage>
        <taxon>unclassified sequences</taxon>
        <taxon>metagenomes</taxon>
        <taxon>organismal metagenomes</taxon>
    </lineage>
</organism>
<name>A0A6C0I152_9ZZZZ</name>
<sequence>MFSPKCYILINKLYDPKKDIINVHKKIKEWIYKMDELILDLDQYNNVFKNIYLYVNNSHFPDNIEIPFYKETMEGWTLIKERDTMKEKYPRQYNQVLVEEKRERREIMKNDERT</sequence>
<reference evidence="1" key="1">
    <citation type="journal article" date="2020" name="Nature">
        <title>Giant virus diversity and host interactions through global metagenomics.</title>
        <authorList>
            <person name="Schulz F."/>
            <person name="Roux S."/>
            <person name="Paez-Espino D."/>
            <person name="Jungbluth S."/>
            <person name="Walsh D.A."/>
            <person name="Denef V.J."/>
            <person name="McMahon K.D."/>
            <person name="Konstantinidis K.T."/>
            <person name="Eloe-Fadrosh E.A."/>
            <person name="Kyrpides N.C."/>
            <person name="Woyke T."/>
        </authorList>
    </citation>
    <scope>NUCLEOTIDE SEQUENCE</scope>
    <source>
        <strain evidence="1">GVMAG-M-3300023184-184</strain>
    </source>
</reference>